<organism evidence="1 2">
    <name type="scientific">Naganishia adeliensis</name>
    <dbReference type="NCBI Taxonomy" id="92952"/>
    <lineage>
        <taxon>Eukaryota</taxon>
        <taxon>Fungi</taxon>
        <taxon>Dikarya</taxon>
        <taxon>Basidiomycota</taxon>
        <taxon>Agaricomycotina</taxon>
        <taxon>Tremellomycetes</taxon>
        <taxon>Filobasidiales</taxon>
        <taxon>Filobasidiaceae</taxon>
        <taxon>Naganishia</taxon>
    </lineage>
</organism>
<evidence type="ECO:0000313" key="1">
    <source>
        <dbReference type="EMBL" id="KAJ9091481.1"/>
    </source>
</evidence>
<gene>
    <name evidence="1" type="ORF">QFC20_007621</name>
</gene>
<evidence type="ECO:0000313" key="2">
    <source>
        <dbReference type="Proteomes" id="UP001230649"/>
    </source>
</evidence>
<name>A0ACC2UYC0_9TREE</name>
<reference evidence="1" key="1">
    <citation type="submission" date="2023-04" db="EMBL/GenBank/DDBJ databases">
        <title>Draft Genome sequencing of Naganishia species isolated from polar environments using Oxford Nanopore Technology.</title>
        <authorList>
            <person name="Leo P."/>
            <person name="Venkateswaran K."/>
        </authorList>
    </citation>
    <scope>NUCLEOTIDE SEQUENCE</scope>
    <source>
        <strain evidence="1">MNA-CCFEE 5262</strain>
    </source>
</reference>
<comment type="caution">
    <text evidence="1">The sequence shown here is derived from an EMBL/GenBank/DDBJ whole genome shotgun (WGS) entry which is preliminary data.</text>
</comment>
<dbReference type="EMBL" id="JASBWS010000200">
    <property type="protein sequence ID" value="KAJ9091481.1"/>
    <property type="molecule type" value="Genomic_DNA"/>
</dbReference>
<keyword evidence="2" id="KW-1185">Reference proteome</keyword>
<sequence length="279" mass="31096">MTSPSPSLPEEPSSSTTYKARLIGDYILEHLAEHKGKDEGGSPLMVAMHGPQGCDLYHTHESLHSLSLRHPQNQLLSGRGLPGTHDLVLAQATVDAVLHCNTSDQTTLELPVFDKSLHAGQGDRPARTVSVATPIDVFILEGWSMGFQPLGPTELTRQYTHALSTPTCPRPAFLDHSLESLTQIDSYLSTAAQTLYPPFQVLIQIRPESYDYVYEWRKEQEHAMIALRGAGMTDEQAEAFVRRYMPGYELWSGVGDAWRGRSLVLWYGRGRDVVKVERL</sequence>
<proteinExistence type="predicted"/>
<protein>
    <submittedName>
        <fullName evidence="1">Uncharacterized protein</fullName>
    </submittedName>
</protein>
<accession>A0ACC2UYC0</accession>
<dbReference type="Proteomes" id="UP001230649">
    <property type="component" value="Unassembled WGS sequence"/>
</dbReference>